<dbReference type="NCBIfam" id="TIGR01554">
    <property type="entry name" value="major_cap_HK97"/>
    <property type="match status" value="1"/>
</dbReference>
<organism evidence="3 4">
    <name type="scientific">Carnobacterium divergens</name>
    <name type="common">Lactobacillus divergens</name>
    <dbReference type="NCBI Taxonomy" id="2748"/>
    <lineage>
        <taxon>Bacteria</taxon>
        <taxon>Bacillati</taxon>
        <taxon>Bacillota</taxon>
        <taxon>Bacilli</taxon>
        <taxon>Lactobacillales</taxon>
        <taxon>Carnobacteriaceae</taxon>
        <taxon>Carnobacterium</taxon>
    </lineage>
</organism>
<dbReference type="AlphaFoldDB" id="A0AAW8RHK5"/>
<dbReference type="SUPFAM" id="SSF56563">
    <property type="entry name" value="Major capsid protein gp5"/>
    <property type="match status" value="1"/>
</dbReference>
<dbReference type="InterPro" id="IPR024455">
    <property type="entry name" value="Phage_capsid"/>
</dbReference>
<comment type="subcellular location">
    <subcellularLocation>
        <location evidence="1">Virion</location>
    </subcellularLocation>
</comment>
<dbReference type="EMBL" id="JALRMR010000017">
    <property type="protein sequence ID" value="MDT1975136.1"/>
    <property type="molecule type" value="Genomic_DNA"/>
</dbReference>
<dbReference type="Pfam" id="PF06673">
    <property type="entry name" value="L_lactis_ph-MCP"/>
    <property type="match status" value="1"/>
</dbReference>
<accession>A0AAW8RHK5</accession>
<evidence type="ECO:0000256" key="1">
    <source>
        <dbReference type="ARBA" id="ARBA00004328"/>
    </source>
</evidence>
<evidence type="ECO:0000256" key="2">
    <source>
        <dbReference type="SAM" id="Coils"/>
    </source>
</evidence>
<keyword evidence="2" id="KW-0175">Coiled coil</keyword>
<gene>
    <name evidence="3" type="ORF">MX635_12080</name>
</gene>
<dbReference type="InterPro" id="IPR009559">
    <property type="entry name" value="Lactococcus_phage_c2_MCP"/>
</dbReference>
<dbReference type="Proteomes" id="UP001249945">
    <property type="component" value="Unassembled WGS sequence"/>
</dbReference>
<evidence type="ECO:0000313" key="3">
    <source>
        <dbReference type="EMBL" id="MDT1975136.1"/>
    </source>
</evidence>
<dbReference type="Gene3D" id="3.30.2320.10">
    <property type="entry name" value="hypothetical protein PF0899 domain"/>
    <property type="match status" value="1"/>
</dbReference>
<name>A0AAW8RHK5_CARDV</name>
<feature type="coiled-coil region" evidence="2">
    <location>
        <begin position="4"/>
        <end position="75"/>
    </location>
</feature>
<protein>
    <submittedName>
        <fullName evidence="3">Phage major capsid protein</fullName>
    </submittedName>
</protein>
<comment type="caution">
    <text evidence="3">The sequence shown here is derived from an EMBL/GenBank/DDBJ whole genome shotgun (WGS) entry which is preliminary data.</text>
</comment>
<evidence type="ECO:0000313" key="4">
    <source>
        <dbReference type="Proteomes" id="UP001249945"/>
    </source>
</evidence>
<sequence length="429" mass="47462">MDTIMEKKYKLAKLEGQIKTKKQERDSIMEKVKDATDEATIKSLDDTFNTVKSDLETLNTDFKALESEIAGDEEAADTLASEEQKMAQSKKSNQAVDAKNYLKTKAAMDDYVEVLRKNAGQDKDIINKAWEENLKSKGITNSELLLPEPVVTAIVDAFQKSGTILSTFRRITGVTVWANAFNTSEDTAKGHKDGKDKKEQGITLAQRTLACDFVYKYIQIPKKLIKESGSVIIKYVLEELPMHVVRMVEKAAVIGDGLPDNDDDKITSFIAIAKDEEQYNTNVYLGTDGSETYDAMMDASGEIEAEGTQTLVMHNKTYTHLKKAKDTDGRYLDPTAINFGGEKSFGGIQVITVDWMPKYSEAKDGEVVAVLYVGQSYVVIGDAAIDSYENFILQKNRQEYLAELYTGGGLMDYKSAATILKGNAPSGAK</sequence>
<dbReference type="RefSeq" id="WP_311780878.1">
    <property type="nucleotide sequence ID" value="NZ_JALRMR010000017.1"/>
</dbReference>
<proteinExistence type="predicted"/>
<reference evidence="3" key="1">
    <citation type="submission" date="2022-04" db="EMBL/GenBank/DDBJ databases">
        <title>Draft genome sequences of lactic acid bacteria (LAB) strains involved in meat spoilage.</title>
        <authorList>
            <person name="Palevich N."/>
        </authorList>
    </citation>
    <scope>NUCLEOTIDE SEQUENCE</scope>
    <source>
        <strain evidence="3">9-14</strain>
    </source>
</reference>